<protein>
    <submittedName>
        <fullName evidence="1">Uncharacterized protein</fullName>
    </submittedName>
</protein>
<evidence type="ECO:0000313" key="1">
    <source>
        <dbReference type="EMBL" id="CAD9620174.1"/>
    </source>
</evidence>
<organism evidence="1">
    <name type="scientific">Skeletonema marinoi</name>
    <dbReference type="NCBI Taxonomy" id="267567"/>
    <lineage>
        <taxon>Eukaryota</taxon>
        <taxon>Sar</taxon>
        <taxon>Stramenopiles</taxon>
        <taxon>Ochrophyta</taxon>
        <taxon>Bacillariophyta</taxon>
        <taxon>Coscinodiscophyceae</taxon>
        <taxon>Thalassiosirophycidae</taxon>
        <taxon>Thalassiosirales</taxon>
        <taxon>Skeletonemataceae</taxon>
        <taxon>Skeletonema</taxon>
        <taxon>Skeletonema marinoi-dohrnii complex</taxon>
    </lineage>
</organism>
<proteinExistence type="predicted"/>
<dbReference type="EMBL" id="HBGZ01024757">
    <property type="protein sequence ID" value="CAD9620174.1"/>
    <property type="molecule type" value="Transcribed_RNA"/>
</dbReference>
<reference evidence="1" key="1">
    <citation type="submission" date="2021-01" db="EMBL/GenBank/DDBJ databases">
        <authorList>
            <person name="Corre E."/>
            <person name="Pelletier E."/>
            <person name="Niang G."/>
            <person name="Scheremetjew M."/>
            <person name="Finn R."/>
            <person name="Kale V."/>
            <person name="Holt S."/>
            <person name="Cochrane G."/>
            <person name="Meng A."/>
            <person name="Brown T."/>
            <person name="Cohen L."/>
        </authorList>
    </citation>
    <scope>NUCLEOTIDE SEQUENCE</scope>
    <source>
        <strain evidence="1">SM1012Den-03</strain>
    </source>
</reference>
<accession>A0A7S2PUJ0</accession>
<dbReference type="AlphaFoldDB" id="A0A7S2PUJ0"/>
<sequence>MKFRNFPVDSGYMIINWEHEVNDLMVSTFREGCLERYKAKIKPAKLTRIFNADADNIHASKRWQLTITQNMKEAKTELLKTLTKKICRFAKSFNEEYDIVKRLVLISEPLCEQQIVHKDAEDDDSEFYVAIFTLEDNTEFVIVDDEDGAKKTLTLTRKQLIILDSQKYHAGGRNNQDEYNCRLHFRMGRKGDKAHKKSNSVGLATLKCKDCKAITTSKGSLKYHRQYNCTFNNNRERNRARMCRKRKETRQKKKVGGEV</sequence>
<name>A0A7S2PUJ0_9STRA</name>
<gene>
    <name evidence="1" type="ORF">SMAR0320_LOCUS17554</name>
</gene>